<keyword evidence="3" id="KW-0698">rRNA processing</keyword>
<dbReference type="EMBL" id="LGAV01000003">
    <property type="protein sequence ID" value="KOS14683.1"/>
    <property type="molecule type" value="Genomic_DNA"/>
</dbReference>
<dbReference type="GO" id="GO:0000462">
    <property type="term" value="P:maturation of SSU-rRNA from tricistronic rRNA transcript (SSU-rRNA, 5.8S rRNA, LSU-rRNA)"/>
    <property type="evidence" value="ECO:0007669"/>
    <property type="project" value="InterPro"/>
</dbReference>
<dbReference type="OrthoDB" id="28112at2759"/>
<dbReference type="Proteomes" id="UP000037751">
    <property type="component" value="Unassembled WGS sequence"/>
</dbReference>
<comment type="similarity">
    <text evidence="2">Belongs to the UTP6 family.</text>
</comment>
<feature type="region of interest" description="Disordered" evidence="6">
    <location>
        <begin position="286"/>
        <end position="352"/>
    </location>
</feature>
<dbReference type="SUPFAM" id="SSF48452">
    <property type="entry name" value="TPR-like"/>
    <property type="match status" value="1"/>
</dbReference>
<dbReference type="Gene3D" id="1.25.40.10">
    <property type="entry name" value="Tetratricopeptide repeat domain"/>
    <property type="match status" value="1"/>
</dbReference>
<dbReference type="GO" id="GO:0032040">
    <property type="term" value="C:small-subunit processome"/>
    <property type="evidence" value="ECO:0007669"/>
    <property type="project" value="TreeGrafter"/>
</dbReference>
<dbReference type="GeneID" id="28727392"/>
<keyword evidence="5" id="KW-0539">Nucleus</keyword>
<dbReference type="RefSeq" id="XP_017992315.1">
    <property type="nucleotide sequence ID" value="XM_018135517.1"/>
</dbReference>
<dbReference type="PANTHER" id="PTHR23271:SF1">
    <property type="entry name" value="U3 SMALL NUCLEOLAR RNA-ASSOCIATED PROTEIN 6 HOMOLOG"/>
    <property type="match status" value="1"/>
</dbReference>
<feature type="compositionally biased region" description="Acidic residues" evidence="6">
    <location>
        <begin position="554"/>
        <end position="566"/>
    </location>
</feature>
<keyword evidence="4" id="KW-0677">Repeat</keyword>
<dbReference type="InterPro" id="IPR013949">
    <property type="entry name" value="Utp6"/>
</dbReference>
<feature type="region of interest" description="Disordered" evidence="6">
    <location>
        <begin position="548"/>
        <end position="591"/>
    </location>
</feature>
<feature type="compositionally biased region" description="Low complexity" evidence="6">
    <location>
        <begin position="581"/>
        <end position="591"/>
    </location>
</feature>
<organism evidence="8 9">
    <name type="scientific">Malassezia pachydermatis</name>
    <dbReference type="NCBI Taxonomy" id="77020"/>
    <lineage>
        <taxon>Eukaryota</taxon>
        <taxon>Fungi</taxon>
        <taxon>Dikarya</taxon>
        <taxon>Basidiomycota</taxon>
        <taxon>Ustilaginomycotina</taxon>
        <taxon>Malasseziomycetes</taxon>
        <taxon>Malasseziales</taxon>
        <taxon>Malasseziaceae</taxon>
        <taxon>Malassezia</taxon>
    </lineage>
</organism>
<dbReference type="InterPro" id="IPR055347">
    <property type="entry name" value="UTP6_N"/>
</dbReference>
<evidence type="ECO:0000256" key="5">
    <source>
        <dbReference type="ARBA" id="ARBA00023242"/>
    </source>
</evidence>
<evidence type="ECO:0000259" key="7">
    <source>
        <dbReference type="Pfam" id="PF08640"/>
    </source>
</evidence>
<dbReference type="GO" id="GO:0030515">
    <property type="term" value="F:snoRNA binding"/>
    <property type="evidence" value="ECO:0007669"/>
    <property type="project" value="InterPro"/>
</dbReference>
<proteinExistence type="inferred from homology"/>
<dbReference type="STRING" id="77020.A0A0M9VPQ3"/>
<feature type="domain" description="U3 small nucleolar RNA-associated protein 6 N-terminal" evidence="7">
    <location>
        <begin position="8"/>
        <end position="76"/>
    </location>
</feature>
<keyword evidence="9" id="KW-1185">Reference proteome</keyword>
<name>A0A0M9VPQ3_9BASI</name>
<evidence type="ECO:0000256" key="4">
    <source>
        <dbReference type="ARBA" id="ARBA00022737"/>
    </source>
</evidence>
<dbReference type="GO" id="GO:0034388">
    <property type="term" value="C:Pwp2p-containing subcomplex of 90S preribosome"/>
    <property type="evidence" value="ECO:0007669"/>
    <property type="project" value="TreeGrafter"/>
</dbReference>
<evidence type="ECO:0000313" key="9">
    <source>
        <dbReference type="Proteomes" id="UP000037751"/>
    </source>
</evidence>
<reference evidence="8 9" key="1">
    <citation type="submission" date="2015-07" db="EMBL/GenBank/DDBJ databases">
        <title>Draft Genome Sequence of Malassezia furfur CBS1878 and Malassezia pachydermatis CBS1879.</title>
        <authorList>
            <person name="Triana S."/>
            <person name="Ohm R."/>
            <person name="Gonzalez A."/>
            <person name="DeCock H."/>
            <person name="Restrepo S."/>
            <person name="Celis A."/>
        </authorList>
    </citation>
    <scope>NUCLEOTIDE SEQUENCE [LARGE SCALE GENOMIC DNA]</scope>
    <source>
        <strain evidence="8 9">CBS 1879</strain>
    </source>
</reference>
<dbReference type="InterPro" id="IPR003107">
    <property type="entry name" value="HAT"/>
</dbReference>
<evidence type="ECO:0000256" key="1">
    <source>
        <dbReference type="ARBA" id="ARBA00004604"/>
    </source>
</evidence>
<gene>
    <name evidence="8" type="ORF">Malapachy_1005</name>
</gene>
<protein>
    <submittedName>
        <fullName evidence="8">U3 snornp protein</fullName>
    </submittedName>
</protein>
<dbReference type="InterPro" id="IPR011990">
    <property type="entry name" value="TPR-like_helical_dom_sf"/>
</dbReference>
<dbReference type="PANTHER" id="PTHR23271">
    <property type="entry name" value="HEPATOCELLULAR CARCINOMA-ASSOCIATED ANTIGEN 66"/>
    <property type="match status" value="1"/>
</dbReference>
<dbReference type="VEuPathDB" id="FungiDB:Malapachy_1005"/>
<evidence type="ECO:0000256" key="2">
    <source>
        <dbReference type="ARBA" id="ARBA00010734"/>
    </source>
</evidence>
<sequence>MERVQYSLERSLPQLKLLDEHGILTKEEIRSVTTQRQGFEARLIRRKAEKADFLRYIEFETDLHTLVLLRVRAHTQRVAECIRAGDESAKARHLPRTLRPKLAASYSAQCVSIFERLVRKLRWDVDSWERYLAWAKSRKMRVVAGRVYARALALHPMHPELWLSAADYELNSNADTTAARALLQRGLRTNKLTDTDAQLAKEVQSASKHRKTERGAHALREPDALRWSLTNYEQSVLRMWVEYMRMELVFLERLRRRWRVLGLDSGSEPTQASSQDLHDAQEAAQSVALDADDGDAEEDEEEEEDIAAAEAAVEADVPTQDDDDGDEASSPASARTKATRPTAGTPIPPGHHQIMSGSIPLVVLANAQRTLPPSVQLYLYVALWQLFCSFPFFDSVLVKSQGDVISLRTSTGTQGSGDQLRARLLQGVLDTWEAASIAWDEAGRLSFHMMQCLHPLWHPMSHGVHSTLAWSDVPASRAEAELESNAYLHGASQLHAKQSPALDALWDMAHVPATLRDDQVVTGAFDPWRVCRVALFLLHVLQSRLVAAPRTDEASEEKEEEEEDASESQASRPFQRDTTDDSIASSSDTTSWHSTPFLTMLTSSGDIPAVIQQVVAAFRSQSHADVPLAFLATLRFLLNPARSGLDESNLRAYLHTVDAKLLSSLQAQEGLQGTWIATMSMSQRLAEQDASVWPDVESCMSSTQGADPCVCLLYERAALRFEMDQAFVFSWAHAHDSLAGERALQAWKPLLSACTSADQFVHDASVPVWGLMILWLGTSSTDEAASVAPAHARRALWLDYLDWVHDAALVRRVWDRESDAMEVTSQERKASKWAWRLYEQAIQQTGRVLAASHLLGSARRHAQALHDAVVRRYYMFSASSSAFPAVAQDGVMEHSGRDKALHYALAQSSASAACWLDLARLESMRLEAQLIQTSEPLRRRVAKLFERALALAERADDLSLSMDTWMAYLKHLVYVQKDMPLALQMLNKATMQMRQMGGEEAVVLLETQWRAVHTSPRS</sequence>
<evidence type="ECO:0000256" key="6">
    <source>
        <dbReference type="SAM" id="MobiDB-lite"/>
    </source>
</evidence>
<comment type="subcellular location">
    <subcellularLocation>
        <location evidence="1">Nucleus</location>
        <location evidence="1">Nucleolus</location>
    </subcellularLocation>
</comment>
<evidence type="ECO:0000313" key="8">
    <source>
        <dbReference type="EMBL" id="KOS14683.1"/>
    </source>
</evidence>
<dbReference type="Pfam" id="PF08640">
    <property type="entry name" value="U3_assoc_6"/>
    <property type="match status" value="1"/>
</dbReference>
<dbReference type="AlphaFoldDB" id="A0A0M9VPQ3"/>
<dbReference type="SMART" id="SM00386">
    <property type="entry name" value="HAT"/>
    <property type="match status" value="3"/>
</dbReference>
<feature type="compositionally biased region" description="Acidic residues" evidence="6">
    <location>
        <begin position="290"/>
        <end position="307"/>
    </location>
</feature>
<evidence type="ECO:0000256" key="3">
    <source>
        <dbReference type="ARBA" id="ARBA00022552"/>
    </source>
</evidence>
<accession>A0A0M9VPQ3</accession>
<comment type="caution">
    <text evidence="8">The sequence shown here is derived from an EMBL/GenBank/DDBJ whole genome shotgun (WGS) entry which is preliminary data.</text>
</comment>